<dbReference type="GO" id="GO:0006508">
    <property type="term" value="P:proteolysis"/>
    <property type="evidence" value="ECO:0007669"/>
    <property type="project" value="UniProtKB-KW"/>
</dbReference>
<dbReference type="InterPro" id="IPR007863">
    <property type="entry name" value="Peptidase_M16_C"/>
</dbReference>
<dbReference type="RefSeq" id="WP_185885349.1">
    <property type="nucleotide sequence ID" value="NZ_CP060052.1"/>
</dbReference>
<dbReference type="InterPro" id="IPR011249">
    <property type="entry name" value="Metalloenz_LuxS/M16"/>
</dbReference>
<evidence type="ECO:0000256" key="5">
    <source>
        <dbReference type="ARBA" id="ARBA00022801"/>
    </source>
</evidence>
<dbReference type="SUPFAM" id="SSF63411">
    <property type="entry name" value="LuxS/MPP-like metallohydrolase"/>
    <property type="match status" value="3"/>
</dbReference>
<dbReference type="PROSITE" id="PS00143">
    <property type="entry name" value="INSULINASE"/>
    <property type="match status" value="1"/>
</dbReference>
<evidence type="ECO:0000256" key="3">
    <source>
        <dbReference type="ARBA" id="ARBA00022670"/>
    </source>
</evidence>
<dbReference type="GO" id="GO:0046872">
    <property type="term" value="F:metal ion binding"/>
    <property type="evidence" value="ECO:0007669"/>
    <property type="project" value="UniProtKB-KW"/>
</dbReference>
<keyword evidence="4" id="KW-0479">Metal-binding</keyword>
<keyword evidence="5" id="KW-0378">Hydrolase</keyword>
<organism evidence="11 12">
    <name type="scientific">Croceicoccus marinus</name>
    <dbReference type="NCBI Taxonomy" id="450378"/>
    <lineage>
        <taxon>Bacteria</taxon>
        <taxon>Pseudomonadati</taxon>
        <taxon>Pseudomonadota</taxon>
        <taxon>Alphaproteobacteria</taxon>
        <taxon>Sphingomonadales</taxon>
        <taxon>Erythrobacteraceae</taxon>
        <taxon>Croceicoccus</taxon>
    </lineage>
</organism>
<proteinExistence type="inferred from homology"/>
<keyword evidence="3" id="KW-0645">Protease</keyword>
<evidence type="ECO:0000313" key="11">
    <source>
        <dbReference type="EMBL" id="QNE06346.1"/>
    </source>
</evidence>
<evidence type="ECO:0000256" key="6">
    <source>
        <dbReference type="ARBA" id="ARBA00022833"/>
    </source>
</evidence>
<sequence>MTSPAVPSADARQDPAIEVNRSGYPLPEPALARSDLEPDTAIRWGRLPNGLFWAFRPNATPADTAEIRLAFDAGSLDEADAQRGFAHYVEHMAFNGSTNVEEGEMIALLEREGLAFGADTNASTGFEHTIYQLRLPRTDPALLDTSLMLMREIASELDFDPAAVERERGVLLAERRDRANYQLEEALDRYRFETPDARYVDRWAGGTQETLRGADAADLRAFWASHYRPENAALIVVGDLDPDAVEAAITAHFADWQSDAPPPAPRDYGNVDFTRPAAEEIHLHPALSERFTAFALAPAQTPLDTAEERRATVLRQIGYDAVNRRLTRLARQAGAPFKSAGFGSGNVFRDARVTRLIVDSVDGKWQAGLQAAVAEYRGALERGFSEAEIAEQLAELDERYEAAAVGEPTRTNDFMVDRILRWVGEGRVPTTGPEAAERYFAMRAEITPDAVLAALREEAVPLAEDAHLRFRGRSAPEGGEQALRRAWTEAMEAPLADEAVIETQPFAYTDFGTPGTVVLDTREPVFDVRTVRFANNVRLNVKHTDLARNQVLVRMTIPGGKLLETRERPNAVELASRIPASGLGEHEADQLASILAGKRVGFDLGASSDALISSGSTRAEDLELQLQLMAALITDPGWRTEPVTRFRNALPDYFARLRATPGSALASGRGAVISDDDPRFSQQQIDAYRALDFDQLRAAIGPSLASGPIEIAIVGDVDEDRAIELVGRTLGALPRREEDYTPAPAALQRQFTDRRGAVVLRHEGEPTQSLVELIWPTTDDSDPDREIRMELLERVARIAVTEELRERLGQAYSPQVSNAMSKIWPDWGTFSIRAQVELAQLPAARAALAATVESLRSEPIPADMVERARAPLVAAYDNLLKSNSGWLAVADRAQSESGRLERLARAQDRARAVTAEQLQAEARAWLAPGRAVEFLVVPEGAPSPVP</sequence>
<protein>
    <submittedName>
        <fullName evidence="11">Insulinase family protein</fullName>
    </submittedName>
</protein>
<feature type="domain" description="Peptidase M16 C-terminal" evidence="10">
    <location>
        <begin position="215"/>
        <end position="394"/>
    </location>
</feature>
<keyword evidence="6" id="KW-0862">Zinc</keyword>
<evidence type="ECO:0000256" key="2">
    <source>
        <dbReference type="ARBA" id="ARBA00007261"/>
    </source>
</evidence>
<evidence type="ECO:0000259" key="10">
    <source>
        <dbReference type="Pfam" id="PF05193"/>
    </source>
</evidence>
<feature type="domain" description="Peptidase M16 C-terminal" evidence="10">
    <location>
        <begin position="709"/>
        <end position="870"/>
    </location>
</feature>
<evidence type="ECO:0000313" key="12">
    <source>
        <dbReference type="Proteomes" id="UP000515297"/>
    </source>
</evidence>
<evidence type="ECO:0000256" key="7">
    <source>
        <dbReference type="ARBA" id="ARBA00023049"/>
    </source>
</evidence>
<dbReference type="InterPro" id="IPR001431">
    <property type="entry name" value="Pept_M16_Zn_BS"/>
</dbReference>
<keyword evidence="7" id="KW-0482">Metalloprotease</keyword>
<name>A0A7G6VX81_9SPHN</name>
<accession>A0A7G6VX81</accession>
<dbReference type="Pfam" id="PF05193">
    <property type="entry name" value="Peptidase_M16_C"/>
    <property type="match status" value="2"/>
</dbReference>
<dbReference type="Pfam" id="PF00675">
    <property type="entry name" value="Peptidase_M16"/>
    <property type="match status" value="1"/>
</dbReference>
<evidence type="ECO:0000259" key="9">
    <source>
        <dbReference type="Pfam" id="PF00675"/>
    </source>
</evidence>
<comment type="similarity">
    <text evidence="2 8">Belongs to the peptidase M16 family.</text>
</comment>
<evidence type="ECO:0000256" key="8">
    <source>
        <dbReference type="RuleBase" id="RU004447"/>
    </source>
</evidence>
<dbReference type="EMBL" id="CP060052">
    <property type="protein sequence ID" value="QNE06346.1"/>
    <property type="molecule type" value="Genomic_DNA"/>
</dbReference>
<evidence type="ECO:0000256" key="4">
    <source>
        <dbReference type="ARBA" id="ARBA00022723"/>
    </source>
</evidence>
<comment type="cofactor">
    <cofactor evidence="1">
        <name>Zn(2+)</name>
        <dbReference type="ChEBI" id="CHEBI:29105"/>
    </cofactor>
</comment>
<feature type="domain" description="Peptidase M16 N-terminal" evidence="9">
    <location>
        <begin position="58"/>
        <end position="186"/>
    </location>
</feature>
<gene>
    <name evidence="11" type="ORF">H4O24_07040</name>
</gene>
<dbReference type="Gene3D" id="3.30.830.10">
    <property type="entry name" value="Metalloenzyme, LuxS/M16 peptidase-like"/>
    <property type="match status" value="3"/>
</dbReference>
<dbReference type="PANTHER" id="PTHR43690">
    <property type="entry name" value="NARDILYSIN"/>
    <property type="match status" value="1"/>
</dbReference>
<evidence type="ECO:0000256" key="1">
    <source>
        <dbReference type="ARBA" id="ARBA00001947"/>
    </source>
</evidence>
<reference evidence="11 12" key="1">
    <citation type="submission" date="2020-08" db="EMBL/GenBank/DDBJ databases">
        <authorList>
            <person name="Liu G."/>
            <person name="Sun C."/>
        </authorList>
    </citation>
    <scope>NUCLEOTIDE SEQUENCE [LARGE SCALE GENOMIC DNA]</scope>
    <source>
        <strain evidence="11 12">OT19</strain>
    </source>
</reference>
<dbReference type="InterPro" id="IPR011765">
    <property type="entry name" value="Pept_M16_N"/>
</dbReference>
<dbReference type="GO" id="GO:0004222">
    <property type="term" value="F:metalloendopeptidase activity"/>
    <property type="evidence" value="ECO:0007669"/>
    <property type="project" value="InterPro"/>
</dbReference>
<dbReference type="InterPro" id="IPR050626">
    <property type="entry name" value="Peptidase_M16"/>
</dbReference>
<dbReference type="Proteomes" id="UP000515297">
    <property type="component" value="Chromosome"/>
</dbReference>
<dbReference type="PANTHER" id="PTHR43690:SF17">
    <property type="entry name" value="PROTEIN YHJJ"/>
    <property type="match status" value="1"/>
</dbReference>
<dbReference type="AlphaFoldDB" id="A0A7G6VX81"/>